<gene>
    <name evidence="1" type="ORF">MCYG_01444</name>
</gene>
<proteinExistence type="predicted"/>
<dbReference type="eggNOG" id="ENOG502S3SW">
    <property type="taxonomic scope" value="Eukaryota"/>
</dbReference>
<evidence type="ECO:0000313" key="1">
    <source>
        <dbReference type="EMBL" id="EEQ28625.1"/>
    </source>
</evidence>
<dbReference type="RefSeq" id="XP_002848510.1">
    <property type="nucleotide sequence ID" value="XM_002848464.1"/>
</dbReference>
<evidence type="ECO:0000313" key="2">
    <source>
        <dbReference type="Proteomes" id="UP000002035"/>
    </source>
</evidence>
<sequence>MTSCFRVIEHVIPCQHIREYPHATATEQEEVLNLAVKQYIPLDNPNPQPGDVTLIGAHANGFPKELYEPLWEEIHARSKKAGFRIRGIWIADVAHQGQSGVLNEYVLGNDPSWYDHPRDLLNLVNMKRAEMPRPIVSWKYLTSPGKNFRVTLSILHPRLFTSLILLDPVINRLEVLDDEYSKQAKVKIPVVTLVSTYRRDLWPSRVDAEKALKRNKFYQNWDPRVLECFVKYGLRELPTAIYPLEGSSANKSVGERPVTLTTTRHQEVFSFFRAAYGLNSNDCQSANRLTHPDLDSHIYKSAFPFYRYEVNKTFEMLPFVRPSVLYLFAEHSEVSNRKLNQEKVDQTGIAVGGSGGAAEGRVKGIVMEGVGHLIAMEAVNQTAELCANQISTEMQRWRKEEEQLAEEWKKRSPIEKMTVDQEWIRQVDLLRLRNVGKKPTTAAKL</sequence>
<reference evidence="2" key="1">
    <citation type="journal article" date="2012" name="MBio">
        <title>Comparative genome analysis of Trichophyton rubrum and related dermatophytes reveals candidate genes involved in infection.</title>
        <authorList>
            <person name="Martinez D.A."/>
            <person name="Oliver B.G."/>
            <person name="Graeser Y."/>
            <person name="Goldberg J.M."/>
            <person name="Li W."/>
            <person name="Martinez-Rossi N.M."/>
            <person name="Monod M."/>
            <person name="Shelest E."/>
            <person name="Barton R.C."/>
            <person name="Birch E."/>
            <person name="Brakhage A.A."/>
            <person name="Chen Z."/>
            <person name="Gurr S.J."/>
            <person name="Heiman D."/>
            <person name="Heitman J."/>
            <person name="Kosti I."/>
            <person name="Rossi A."/>
            <person name="Saif S."/>
            <person name="Samalova M."/>
            <person name="Saunders C.W."/>
            <person name="Shea T."/>
            <person name="Summerbell R.C."/>
            <person name="Xu J."/>
            <person name="Young S."/>
            <person name="Zeng Q."/>
            <person name="Birren B.W."/>
            <person name="Cuomo C.A."/>
            <person name="White T.C."/>
        </authorList>
    </citation>
    <scope>NUCLEOTIDE SEQUENCE [LARGE SCALE GENOMIC DNA]</scope>
    <source>
        <strain evidence="2">ATCC MYA-4605 / CBS 113480</strain>
    </source>
</reference>
<dbReference type="AlphaFoldDB" id="C5FGZ5"/>
<protein>
    <recommendedName>
        <fullName evidence="3">Toxin biosynthesis protein</fullName>
    </recommendedName>
</protein>
<dbReference type="OMA" id="FGIRGIW"/>
<organism evidence="1 2">
    <name type="scientific">Arthroderma otae (strain ATCC MYA-4605 / CBS 113480)</name>
    <name type="common">Microsporum canis</name>
    <dbReference type="NCBI Taxonomy" id="554155"/>
    <lineage>
        <taxon>Eukaryota</taxon>
        <taxon>Fungi</taxon>
        <taxon>Dikarya</taxon>
        <taxon>Ascomycota</taxon>
        <taxon>Pezizomycotina</taxon>
        <taxon>Eurotiomycetes</taxon>
        <taxon>Eurotiomycetidae</taxon>
        <taxon>Onygenales</taxon>
        <taxon>Arthrodermataceae</taxon>
        <taxon>Microsporum</taxon>
    </lineage>
</organism>
<dbReference type="VEuPathDB" id="FungiDB:MCYG_01444"/>
<name>C5FGZ5_ARTOC</name>
<dbReference type="OrthoDB" id="94039at2759"/>
<evidence type="ECO:0008006" key="3">
    <source>
        <dbReference type="Google" id="ProtNLM"/>
    </source>
</evidence>
<dbReference type="Gene3D" id="3.40.50.1820">
    <property type="entry name" value="alpha/beta hydrolase"/>
    <property type="match status" value="2"/>
</dbReference>
<dbReference type="SUPFAM" id="SSF53474">
    <property type="entry name" value="alpha/beta-Hydrolases"/>
    <property type="match status" value="1"/>
</dbReference>
<dbReference type="HOGENOM" id="CLU_036837_0_0_1"/>
<dbReference type="STRING" id="554155.C5FGZ5"/>
<dbReference type="GeneID" id="9230648"/>
<keyword evidence="2" id="KW-1185">Reference proteome</keyword>
<dbReference type="EMBL" id="DS995702">
    <property type="protein sequence ID" value="EEQ28625.1"/>
    <property type="molecule type" value="Genomic_DNA"/>
</dbReference>
<dbReference type="Proteomes" id="UP000002035">
    <property type="component" value="Unassembled WGS sequence"/>
</dbReference>
<accession>C5FGZ5</accession>
<dbReference type="InterPro" id="IPR029058">
    <property type="entry name" value="AB_hydrolase_fold"/>
</dbReference>